<reference evidence="6" key="1">
    <citation type="submission" date="2013-12" db="EMBL/GenBank/DDBJ databases">
        <authorList>
            <person name="Omoto C.K."/>
            <person name="Sibley D."/>
            <person name="Venepally P."/>
            <person name="Hadjithomas M."/>
            <person name="Karamycheva S."/>
            <person name="Brunk B."/>
            <person name="Roos D."/>
            <person name="Caler E."/>
            <person name="Lorenzi H."/>
        </authorList>
    </citation>
    <scope>NUCLEOTIDE SEQUENCE</scope>
</reference>
<evidence type="ECO:0000256" key="4">
    <source>
        <dbReference type="SAM" id="Phobius"/>
    </source>
</evidence>
<feature type="chain" id="PRO_5001511507" evidence="5">
    <location>
        <begin position="30"/>
        <end position="429"/>
    </location>
</feature>
<dbReference type="OrthoDB" id="411211at2759"/>
<accession>A0A023B3A7</accession>
<keyword evidence="1 5" id="KW-0732">Signal</keyword>
<dbReference type="PANTHER" id="PTHR10161:SF14">
    <property type="entry name" value="TARTRATE-RESISTANT ACID PHOSPHATASE TYPE 5"/>
    <property type="match status" value="1"/>
</dbReference>
<protein>
    <submittedName>
        <fullName evidence="6">Acid phosphatase</fullName>
    </submittedName>
</protein>
<dbReference type="RefSeq" id="XP_011131570.1">
    <property type="nucleotide sequence ID" value="XM_011133268.1"/>
</dbReference>
<dbReference type="SUPFAM" id="SSF56300">
    <property type="entry name" value="Metallo-dependent phosphatases"/>
    <property type="match status" value="1"/>
</dbReference>
<feature type="signal peptide" evidence="5">
    <location>
        <begin position="1"/>
        <end position="29"/>
    </location>
</feature>
<dbReference type="Gene3D" id="3.60.21.10">
    <property type="match status" value="1"/>
</dbReference>
<name>A0A023B3A7_GRENI</name>
<dbReference type="PANTHER" id="PTHR10161">
    <property type="entry name" value="TARTRATE-RESISTANT ACID PHOSPHATASE TYPE 5"/>
    <property type="match status" value="1"/>
</dbReference>
<dbReference type="eggNOG" id="KOG2679">
    <property type="taxonomic scope" value="Eukaryota"/>
</dbReference>
<evidence type="ECO:0000313" key="6">
    <source>
        <dbReference type="EMBL" id="EZG55430.1"/>
    </source>
</evidence>
<keyword evidence="4" id="KW-1133">Transmembrane helix</keyword>
<evidence type="ECO:0000256" key="2">
    <source>
        <dbReference type="ARBA" id="ARBA00022801"/>
    </source>
</evidence>
<feature type="transmembrane region" description="Helical" evidence="4">
    <location>
        <begin position="363"/>
        <end position="386"/>
    </location>
</feature>
<proteinExistence type="predicted"/>
<keyword evidence="4" id="KW-0472">Membrane</keyword>
<evidence type="ECO:0000313" key="7">
    <source>
        <dbReference type="Proteomes" id="UP000019763"/>
    </source>
</evidence>
<comment type="caution">
    <text evidence="6">The sequence shown here is derived from an EMBL/GenBank/DDBJ whole genome shotgun (WGS) entry which is preliminary data.</text>
</comment>
<organism evidence="6 7">
    <name type="scientific">Gregarina niphandrodes</name>
    <name type="common">Septate eugregarine</name>
    <dbReference type="NCBI Taxonomy" id="110365"/>
    <lineage>
        <taxon>Eukaryota</taxon>
        <taxon>Sar</taxon>
        <taxon>Alveolata</taxon>
        <taxon>Apicomplexa</taxon>
        <taxon>Conoidasida</taxon>
        <taxon>Gregarinasina</taxon>
        <taxon>Eugregarinorida</taxon>
        <taxon>Gregarinidae</taxon>
        <taxon>Gregarina</taxon>
    </lineage>
</organism>
<dbReference type="GeneID" id="22913990"/>
<gene>
    <name evidence="6" type="ORF">GNI_113290</name>
</gene>
<dbReference type="AlphaFoldDB" id="A0A023B3A7"/>
<evidence type="ECO:0000256" key="1">
    <source>
        <dbReference type="ARBA" id="ARBA00022729"/>
    </source>
</evidence>
<dbReference type="InterPro" id="IPR051558">
    <property type="entry name" value="Metallophosphoesterase_PAP"/>
</dbReference>
<dbReference type="EMBL" id="AFNH02000847">
    <property type="protein sequence ID" value="EZG55430.1"/>
    <property type="molecule type" value="Genomic_DNA"/>
</dbReference>
<evidence type="ECO:0000256" key="5">
    <source>
        <dbReference type="SAM" id="SignalP"/>
    </source>
</evidence>
<dbReference type="InterPro" id="IPR029052">
    <property type="entry name" value="Metallo-depent_PP-like"/>
</dbReference>
<feature type="region of interest" description="Disordered" evidence="3">
    <location>
        <begin position="407"/>
        <end position="429"/>
    </location>
</feature>
<keyword evidence="4" id="KW-0812">Transmembrane</keyword>
<evidence type="ECO:0000256" key="3">
    <source>
        <dbReference type="SAM" id="MobiDB-lite"/>
    </source>
</evidence>
<dbReference type="OMA" id="GFCIHEL"/>
<dbReference type="VEuPathDB" id="CryptoDB:GNI_113290"/>
<sequence length="429" mass="47204">MIMRRALLLGLAQAQLHFASLGNWGAGNAQQHAVARSLKAAAANPPLSFVVSPGSNFMEGVANLEDARWYKEFRDVYSGPELNCPWFVALGGHDWDGNVTAMVLRTNATYGHFTRVREIEEEDPLRYTEDRGPRWTLPNFFYHYTQTFTDTSSASALMSAPEVSVFFAFIDTRILGQGFPVPGATERHWEELKQTLEAASKSYDWLFVVGDEAIYSSGRSGGSKYLRKHLRELLRSNLVDAYIAGRDRDMEVIEDGSLSHIMCGSGSGGRAGKFFAHDGSIYWTKRPGFCYHTLTKNKFTTQFIDGLNGKTLHAFTKKRNIKNDAKTDKLKHLTQIPRVKYIPMPAGIGGAPGGGVYRTPNSIFVIVCGTIGLLIASMILTAATAVSNTRVSRWTGGVPYPYNDLTGGQSSVKSTTTTTTTKQTTVANV</sequence>
<keyword evidence="2" id="KW-0378">Hydrolase</keyword>
<keyword evidence="7" id="KW-1185">Reference proteome</keyword>
<dbReference type="Proteomes" id="UP000019763">
    <property type="component" value="Unassembled WGS sequence"/>
</dbReference>
<dbReference type="GO" id="GO:0016787">
    <property type="term" value="F:hydrolase activity"/>
    <property type="evidence" value="ECO:0007669"/>
    <property type="project" value="UniProtKB-KW"/>
</dbReference>